<feature type="binding site" evidence="8">
    <location>
        <position position="98"/>
    </location>
    <ligand>
        <name>GTP</name>
        <dbReference type="ChEBI" id="CHEBI:37565"/>
    </ligand>
</feature>
<evidence type="ECO:0000256" key="4">
    <source>
        <dbReference type="ARBA" id="ARBA00022741"/>
    </source>
</evidence>
<dbReference type="OrthoDB" id="9788394at2"/>
<dbReference type="CDD" id="cd02503">
    <property type="entry name" value="MobA"/>
    <property type="match status" value="1"/>
</dbReference>
<dbReference type="Proteomes" id="UP000187134">
    <property type="component" value="Unassembled WGS sequence"/>
</dbReference>
<comment type="cofactor">
    <cofactor evidence="8">
        <name>Mg(2+)</name>
        <dbReference type="ChEBI" id="CHEBI:18420"/>
    </cofactor>
</comment>
<feature type="domain" description="MobA-like NTP transferase" evidence="9">
    <location>
        <begin position="8"/>
        <end position="156"/>
    </location>
</feature>
<evidence type="ECO:0000256" key="7">
    <source>
        <dbReference type="ARBA" id="ARBA00023150"/>
    </source>
</evidence>
<dbReference type="EC" id="2.7.7.77" evidence="8"/>
<keyword evidence="6 8" id="KW-0342">GTP-binding</keyword>
<dbReference type="GO" id="GO:0005525">
    <property type="term" value="F:GTP binding"/>
    <property type="evidence" value="ECO:0007669"/>
    <property type="project" value="UniProtKB-UniRule"/>
</dbReference>
<gene>
    <name evidence="8" type="primary">mobA</name>
    <name evidence="10" type="ORF">BK131_16990</name>
</gene>
<dbReference type="InterPro" id="IPR029044">
    <property type="entry name" value="Nucleotide-diphossugar_trans"/>
</dbReference>
<comment type="caution">
    <text evidence="10">The sequence shown here is derived from an EMBL/GenBank/DDBJ whole genome shotgun (WGS) entry which is preliminary data.</text>
</comment>
<comment type="domain">
    <text evidence="8">The N-terminal domain determines nucleotide recognition and specific binding, while the C-terminal domain determines the specific binding to the target protein.</text>
</comment>
<evidence type="ECO:0000256" key="1">
    <source>
        <dbReference type="ARBA" id="ARBA00022490"/>
    </source>
</evidence>
<feature type="binding site" evidence="8">
    <location>
        <position position="69"/>
    </location>
    <ligand>
        <name>GTP</name>
        <dbReference type="ChEBI" id="CHEBI:37565"/>
    </ligand>
</feature>
<keyword evidence="2 8" id="KW-0808">Transferase</keyword>
<dbReference type="InterPro" id="IPR025877">
    <property type="entry name" value="MobA-like_NTP_Trfase"/>
</dbReference>
<evidence type="ECO:0000313" key="11">
    <source>
        <dbReference type="Proteomes" id="UP000187134"/>
    </source>
</evidence>
<proteinExistence type="inferred from homology"/>
<comment type="subcellular location">
    <subcellularLocation>
        <location evidence="8">Cytoplasm</location>
    </subcellularLocation>
</comment>
<dbReference type="SUPFAM" id="SSF53448">
    <property type="entry name" value="Nucleotide-diphospho-sugar transferases"/>
    <property type="match status" value="1"/>
</dbReference>
<dbReference type="Gene3D" id="3.90.550.10">
    <property type="entry name" value="Spore Coat Polysaccharide Biosynthesis Protein SpsA, Chain A"/>
    <property type="match status" value="1"/>
</dbReference>
<evidence type="ECO:0000259" key="9">
    <source>
        <dbReference type="Pfam" id="PF12804"/>
    </source>
</evidence>
<feature type="binding site" evidence="8">
    <location>
        <position position="23"/>
    </location>
    <ligand>
        <name>GTP</name>
        <dbReference type="ChEBI" id="CHEBI:37565"/>
    </ligand>
</feature>
<keyword evidence="7 8" id="KW-0501">Molybdenum cofactor biosynthesis</keyword>
<evidence type="ECO:0000256" key="6">
    <source>
        <dbReference type="ARBA" id="ARBA00023134"/>
    </source>
</evidence>
<keyword evidence="3 8" id="KW-0479">Metal-binding</keyword>
<comment type="function">
    <text evidence="8">Transfers a GMP moiety from GTP to Mo-molybdopterin (Mo-MPT) cofactor (Moco or molybdenum cofactor) to form Mo-molybdopterin guanine dinucleotide (Mo-MGD) cofactor.</text>
</comment>
<dbReference type="HAMAP" id="MF_00316">
    <property type="entry name" value="MobA"/>
    <property type="match status" value="1"/>
</dbReference>
<evidence type="ECO:0000313" key="10">
    <source>
        <dbReference type="EMBL" id="OMF12935.1"/>
    </source>
</evidence>
<dbReference type="AlphaFoldDB" id="A0A1R1BSW5"/>
<accession>A0A1R1BSW5</accession>
<dbReference type="GO" id="GO:0046872">
    <property type="term" value="F:metal ion binding"/>
    <property type="evidence" value="ECO:0007669"/>
    <property type="project" value="UniProtKB-KW"/>
</dbReference>
<comment type="caution">
    <text evidence="8">Lacks conserved residue(s) required for the propagation of feature annotation.</text>
</comment>
<comment type="similarity">
    <text evidence="8">Belongs to the MobA family.</text>
</comment>
<reference evidence="10 11" key="1">
    <citation type="submission" date="2016-11" db="EMBL/GenBank/DDBJ databases">
        <title>Paenibacillus species isolates.</title>
        <authorList>
            <person name="Beno S.M."/>
        </authorList>
    </citation>
    <scope>NUCLEOTIDE SEQUENCE [LARGE SCALE GENOMIC DNA]</scope>
    <source>
        <strain evidence="10 11">FSL H8-0246</strain>
    </source>
</reference>
<organism evidence="10 11">
    <name type="scientific">Paenibacillus amylolyticus</name>
    <dbReference type="NCBI Taxonomy" id="1451"/>
    <lineage>
        <taxon>Bacteria</taxon>
        <taxon>Bacillati</taxon>
        <taxon>Bacillota</taxon>
        <taxon>Bacilli</taxon>
        <taxon>Bacillales</taxon>
        <taxon>Paenibacillaceae</taxon>
        <taxon>Paenibacillus</taxon>
    </lineage>
</organism>
<evidence type="ECO:0000256" key="5">
    <source>
        <dbReference type="ARBA" id="ARBA00022842"/>
    </source>
</evidence>
<dbReference type="GO" id="GO:0005737">
    <property type="term" value="C:cytoplasm"/>
    <property type="evidence" value="ECO:0007669"/>
    <property type="project" value="UniProtKB-SubCell"/>
</dbReference>
<dbReference type="PANTHER" id="PTHR19136:SF81">
    <property type="entry name" value="MOLYBDENUM COFACTOR GUANYLYLTRANSFERASE"/>
    <property type="match status" value="1"/>
</dbReference>
<name>A0A1R1BSW5_PAEAM</name>
<protein>
    <recommendedName>
        <fullName evidence="8">Probable molybdenum cofactor guanylyltransferase</fullName>
        <shortName evidence="8">MoCo guanylyltransferase</shortName>
        <ecNumber evidence="8">2.7.7.77</ecNumber>
    </recommendedName>
    <alternativeName>
        <fullName evidence="8">GTP:molybdopterin guanylyltransferase</fullName>
    </alternativeName>
    <alternativeName>
        <fullName evidence="8">Mo-MPT guanylyltransferase</fullName>
    </alternativeName>
    <alternativeName>
        <fullName evidence="8">Molybdopterin guanylyltransferase</fullName>
    </alternativeName>
    <alternativeName>
        <fullName evidence="8">Molybdopterin-guanine dinucleotide synthase</fullName>
        <shortName evidence="8">MGD synthase</shortName>
    </alternativeName>
</protein>
<dbReference type="PANTHER" id="PTHR19136">
    <property type="entry name" value="MOLYBDENUM COFACTOR GUANYLYLTRANSFERASE"/>
    <property type="match status" value="1"/>
</dbReference>
<evidence type="ECO:0000256" key="8">
    <source>
        <dbReference type="HAMAP-Rule" id="MF_00316"/>
    </source>
</evidence>
<dbReference type="Pfam" id="PF12804">
    <property type="entry name" value="NTP_transf_3"/>
    <property type="match status" value="1"/>
</dbReference>
<dbReference type="GO" id="GO:0061603">
    <property type="term" value="F:molybdenum cofactor guanylyltransferase activity"/>
    <property type="evidence" value="ECO:0007669"/>
    <property type="project" value="UniProtKB-EC"/>
</dbReference>
<evidence type="ECO:0000256" key="3">
    <source>
        <dbReference type="ARBA" id="ARBA00022723"/>
    </source>
</evidence>
<keyword evidence="4 8" id="KW-0547">Nucleotide-binding</keyword>
<dbReference type="RefSeq" id="WP_076332509.1">
    <property type="nucleotide sequence ID" value="NZ_MRTJ01000006.1"/>
</dbReference>
<keyword evidence="1 8" id="KW-0963">Cytoplasm</keyword>
<keyword evidence="5 8" id="KW-0460">Magnesium</keyword>
<evidence type="ECO:0000256" key="2">
    <source>
        <dbReference type="ARBA" id="ARBA00022679"/>
    </source>
</evidence>
<feature type="binding site" evidence="8">
    <location>
        <position position="98"/>
    </location>
    <ligand>
        <name>Mg(2+)</name>
        <dbReference type="ChEBI" id="CHEBI:18420"/>
    </ligand>
</feature>
<sequence length="209" mass="22929">MSAREWTGIILAGGLSSRMGTNKAMLELNGSVVLEHVTKAMRPAVSRIIVAAGPNVTTYGEMGYDCVQDHYPGKGPLAGLHAALEASGTEWNLVCACDMPLLQTSFFDGIKKLAGSHNSYSAIVPRVDGHVHPLAGAYHKRVLPDLEQRLVQDHLRVMRWLEEIGCCYVEAEDLERAGVHQVAMQLSNMNTPEEYERIRNQDSGLDSDL</sequence>
<comment type="catalytic activity">
    <reaction evidence="8">
        <text>Mo-molybdopterin + GTP + H(+) = Mo-molybdopterin guanine dinucleotide + diphosphate</text>
        <dbReference type="Rhea" id="RHEA:34243"/>
        <dbReference type="ChEBI" id="CHEBI:15378"/>
        <dbReference type="ChEBI" id="CHEBI:33019"/>
        <dbReference type="ChEBI" id="CHEBI:37565"/>
        <dbReference type="ChEBI" id="CHEBI:71302"/>
        <dbReference type="ChEBI" id="CHEBI:71310"/>
        <dbReference type="EC" id="2.7.7.77"/>
    </reaction>
</comment>
<feature type="binding site" evidence="8">
    <location>
        <begin position="11"/>
        <end position="13"/>
    </location>
    <ligand>
        <name>GTP</name>
        <dbReference type="ChEBI" id="CHEBI:37565"/>
    </ligand>
</feature>
<dbReference type="GO" id="GO:0006777">
    <property type="term" value="P:Mo-molybdopterin cofactor biosynthetic process"/>
    <property type="evidence" value="ECO:0007669"/>
    <property type="project" value="UniProtKB-KW"/>
</dbReference>
<dbReference type="InterPro" id="IPR013482">
    <property type="entry name" value="Molybde_CF_guanTrfase"/>
</dbReference>
<dbReference type="EMBL" id="MRTJ01000006">
    <property type="protein sequence ID" value="OMF12935.1"/>
    <property type="molecule type" value="Genomic_DNA"/>
</dbReference>